<evidence type="ECO:0000313" key="1">
    <source>
        <dbReference type="EMBL" id="MEQ2511892.1"/>
    </source>
</evidence>
<dbReference type="RefSeq" id="WP_349136595.1">
    <property type="nucleotide sequence ID" value="NZ_JBBMFF010000248.1"/>
</dbReference>
<evidence type="ECO:0008006" key="3">
    <source>
        <dbReference type="Google" id="ProtNLM"/>
    </source>
</evidence>
<evidence type="ECO:0000313" key="2">
    <source>
        <dbReference type="Proteomes" id="UP001491552"/>
    </source>
</evidence>
<dbReference type="Proteomes" id="UP001491552">
    <property type="component" value="Unassembled WGS sequence"/>
</dbReference>
<name>A0ABV1G937_9FIRM</name>
<accession>A0ABV1G937</accession>
<reference evidence="1 2" key="1">
    <citation type="submission" date="2024-03" db="EMBL/GenBank/DDBJ databases">
        <title>Human intestinal bacterial collection.</title>
        <authorList>
            <person name="Pauvert C."/>
            <person name="Hitch T.C.A."/>
            <person name="Clavel T."/>
        </authorList>
    </citation>
    <scope>NUCLEOTIDE SEQUENCE [LARGE SCALE GENOMIC DNA]</scope>
    <source>
        <strain evidence="1 2">CLA-AA-H192</strain>
    </source>
</reference>
<organism evidence="1 2">
    <name type="scientific">Faecousia intestinalis</name>
    <dbReference type="NCBI Taxonomy" id="3133167"/>
    <lineage>
        <taxon>Bacteria</taxon>
        <taxon>Bacillati</taxon>
        <taxon>Bacillota</taxon>
        <taxon>Clostridia</taxon>
        <taxon>Eubacteriales</taxon>
        <taxon>Oscillospiraceae</taxon>
        <taxon>Faecousia</taxon>
    </lineage>
</organism>
<proteinExistence type="predicted"/>
<comment type="caution">
    <text evidence="1">The sequence shown here is derived from an EMBL/GenBank/DDBJ whole genome shotgun (WGS) entry which is preliminary data.</text>
</comment>
<keyword evidence="2" id="KW-1185">Reference proteome</keyword>
<sequence>MEGELRIRVLRPDQPEALLARRVAQVHAALLEELLPELAPTPEEQAALLDAMLSALSET</sequence>
<gene>
    <name evidence="1" type="ORF">WMO66_11665</name>
</gene>
<protein>
    <recommendedName>
        <fullName evidence="3">MarR family transcriptional regulator</fullName>
    </recommendedName>
</protein>
<dbReference type="EMBL" id="JBBMFF010000248">
    <property type="protein sequence ID" value="MEQ2511892.1"/>
    <property type="molecule type" value="Genomic_DNA"/>
</dbReference>